<feature type="region of interest" description="Disordered" evidence="1">
    <location>
        <begin position="220"/>
        <end position="266"/>
    </location>
</feature>
<accession>A0ABV6HIE1</accession>
<protein>
    <recommendedName>
        <fullName evidence="4">DUF3945 domain-containing protein</fullName>
    </recommendedName>
</protein>
<dbReference type="EMBL" id="JBHLWO010000002">
    <property type="protein sequence ID" value="MFC0318636.1"/>
    <property type="molecule type" value="Genomic_DNA"/>
</dbReference>
<comment type="caution">
    <text evidence="2">The sequence shown here is derived from an EMBL/GenBank/DDBJ whole genome shotgun (WGS) entry which is preliminary data.</text>
</comment>
<feature type="compositionally biased region" description="Polar residues" evidence="1">
    <location>
        <begin position="238"/>
        <end position="253"/>
    </location>
</feature>
<keyword evidence="3" id="KW-1185">Reference proteome</keyword>
<reference evidence="2 3" key="1">
    <citation type="submission" date="2024-09" db="EMBL/GenBank/DDBJ databases">
        <authorList>
            <person name="Sun Q."/>
            <person name="Mori K."/>
        </authorList>
    </citation>
    <scope>NUCLEOTIDE SEQUENCE [LARGE SCALE GENOMIC DNA]</scope>
    <source>
        <strain evidence="2 3">CCM 7765</strain>
    </source>
</reference>
<dbReference type="RefSeq" id="WP_130857543.1">
    <property type="nucleotide sequence ID" value="NZ_JBHLWO010000002.1"/>
</dbReference>
<evidence type="ECO:0000256" key="1">
    <source>
        <dbReference type="SAM" id="MobiDB-lite"/>
    </source>
</evidence>
<gene>
    <name evidence="2" type="ORF">ACFFI0_09960</name>
</gene>
<evidence type="ECO:0008006" key="4">
    <source>
        <dbReference type="Google" id="ProtNLM"/>
    </source>
</evidence>
<dbReference type="Proteomes" id="UP001589774">
    <property type="component" value="Unassembled WGS sequence"/>
</dbReference>
<evidence type="ECO:0000313" key="2">
    <source>
        <dbReference type="EMBL" id="MFC0318636.1"/>
    </source>
</evidence>
<name>A0ABV6HIE1_9SPHI</name>
<sequence>MNIENLEFLKTQVMYAGFGDIPERDLVENIISGKKEFKIDYQKEFFGGKTFSAELNFRKSDTQDRYFFNSYDLSVQKEDGEILKQRFRVELGNTYTFREGVNMLEGRQVGKEHTTRSKEKYEAWSYIDFQDKDQFGNGKIKKLGSKNEFDLGKLLKEYPIKALQNEAEMATLESSLKKGNRQSTVFVDAVGKDVTRYVEVDARYKKLNVYDENQKPMLLSQKGSLEDNLAAGKKKAESQTQSRETENTPSPQQEQKRERKRKAQGV</sequence>
<organism evidence="2 3">
    <name type="scientific">Olivibacter oleidegradans</name>
    <dbReference type="NCBI Taxonomy" id="760123"/>
    <lineage>
        <taxon>Bacteria</taxon>
        <taxon>Pseudomonadati</taxon>
        <taxon>Bacteroidota</taxon>
        <taxon>Sphingobacteriia</taxon>
        <taxon>Sphingobacteriales</taxon>
        <taxon>Sphingobacteriaceae</taxon>
        <taxon>Olivibacter</taxon>
    </lineage>
</organism>
<proteinExistence type="predicted"/>
<evidence type="ECO:0000313" key="3">
    <source>
        <dbReference type="Proteomes" id="UP001589774"/>
    </source>
</evidence>